<name>A0A371ERP0_MUCPR</name>
<dbReference type="AlphaFoldDB" id="A0A371ERP0"/>
<feature type="transmembrane region" description="Helical" evidence="1">
    <location>
        <begin position="135"/>
        <end position="159"/>
    </location>
</feature>
<keyword evidence="1" id="KW-0812">Transmembrane</keyword>
<gene>
    <name evidence="2" type="primary">NPF5.12</name>
    <name evidence="2" type="ORF">CR513_52270</name>
</gene>
<keyword evidence="1" id="KW-1133">Transmembrane helix</keyword>
<dbReference type="Gene3D" id="1.20.1250.20">
    <property type="entry name" value="MFS general substrate transporter like domains"/>
    <property type="match status" value="1"/>
</dbReference>
<proteinExistence type="predicted"/>
<dbReference type="Proteomes" id="UP000257109">
    <property type="component" value="Unassembled WGS sequence"/>
</dbReference>
<keyword evidence="3" id="KW-1185">Reference proteome</keyword>
<dbReference type="InterPro" id="IPR036259">
    <property type="entry name" value="MFS_trans_sf"/>
</dbReference>
<feature type="non-terminal residue" evidence="2">
    <location>
        <position position="168"/>
    </location>
</feature>
<dbReference type="STRING" id="157652.A0A371ERP0"/>
<organism evidence="2 3">
    <name type="scientific">Mucuna pruriens</name>
    <name type="common">Velvet bean</name>
    <name type="synonym">Dolichos pruriens</name>
    <dbReference type="NCBI Taxonomy" id="157652"/>
    <lineage>
        <taxon>Eukaryota</taxon>
        <taxon>Viridiplantae</taxon>
        <taxon>Streptophyta</taxon>
        <taxon>Embryophyta</taxon>
        <taxon>Tracheophyta</taxon>
        <taxon>Spermatophyta</taxon>
        <taxon>Magnoliopsida</taxon>
        <taxon>eudicotyledons</taxon>
        <taxon>Gunneridae</taxon>
        <taxon>Pentapetalae</taxon>
        <taxon>rosids</taxon>
        <taxon>fabids</taxon>
        <taxon>Fabales</taxon>
        <taxon>Fabaceae</taxon>
        <taxon>Papilionoideae</taxon>
        <taxon>50 kb inversion clade</taxon>
        <taxon>NPAAA clade</taxon>
        <taxon>indigoferoid/millettioid clade</taxon>
        <taxon>Phaseoleae</taxon>
        <taxon>Mucuna</taxon>
    </lineage>
</organism>
<evidence type="ECO:0000313" key="3">
    <source>
        <dbReference type="Proteomes" id="UP000257109"/>
    </source>
</evidence>
<reference evidence="2" key="1">
    <citation type="submission" date="2018-05" db="EMBL/GenBank/DDBJ databases">
        <title>Draft genome of Mucuna pruriens seed.</title>
        <authorList>
            <person name="Nnadi N.E."/>
            <person name="Vos R."/>
            <person name="Hasami M.H."/>
            <person name="Devisetty U.K."/>
            <person name="Aguiy J.C."/>
        </authorList>
    </citation>
    <scope>NUCLEOTIDE SEQUENCE [LARGE SCALE GENOMIC DNA]</scope>
    <source>
        <strain evidence="2">JCA_2017</strain>
    </source>
</reference>
<dbReference type="EMBL" id="QJKJ01012422">
    <property type="protein sequence ID" value="RDX68715.1"/>
    <property type="molecule type" value="Genomic_DNA"/>
</dbReference>
<keyword evidence="1" id="KW-0472">Membrane</keyword>
<sequence length="168" mass="19325">MASCLLKFLRSLRSKGSLWSEHYEARGLFKCLSLWALFSSVPSMIAYVCQWQELLLANPEAPQCFKELGLEFLYPYLPYIVFAALVEIKRLKTARESGVVDEPNTTVPMMIEQVTGKDGQDSWFANNLNKAHLDYFYWLLAGFSVMGLTLFICFVKSYIYNHKGIRPE</sequence>
<comment type="caution">
    <text evidence="2">The sequence shown here is derived from an EMBL/GenBank/DDBJ whole genome shotgun (WGS) entry which is preliminary data.</text>
</comment>
<evidence type="ECO:0000256" key="1">
    <source>
        <dbReference type="SAM" id="Phobius"/>
    </source>
</evidence>
<accession>A0A371ERP0</accession>
<evidence type="ECO:0000313" key="2">
    <source>
        <dbReference type="EMBL" id="RDX68715.1"/>
    </source>
</evidence>
<feature type="non-terminal residue" evidence="2">
    <location>
        <position position="1"/>
    </location>
</feature>
<dbReference type="OrthoDB" id="1435415at2759"/>
<protein>
    <submittedName>
        <fullName evidence="2">Protein NRT1/ PTR FAMILY 5.12</fullName>
    </submittedName>
</protein>